<dbReference type="AlphaFoldDB" id="N6VVS0"/>
<keyword evidence="3" id="KW-1185">Reference proteome</keyword>
<dbReference type="Proteomes" id="UP000013165">
    <property type="component" value="Unassembled WGS sequence"/>
</dbReference>
<gene>
    <name evidence="2" type="ORF">J057_22790</name>
</gene>
<keyword evidence="1" id="KW-0472">Membrane</keyword>
<feature type="transmembrane region" description="Helical" evidence="1">
    <location>
        <begin position="34"/>
        <end position="53"/>
    </location>
</feature>
<dbReference type="EMBL" id="APLQ01000014">
    <property type="protein sequence ID" value="ENO14270.2"/>
    <property type="molecule type" value="Genomic_DNA"/>
</dbReference>
<dbReference type="HOGENOM" id="CLU_2118080_0_0_6"/>
<sequence>MNADAQMAYAIFWTVYAVAFVLFFYLFSRLLRIIPIYGVRTLIQAALIVFFLTPVESSEAVNWWIPAWLHGGYEGILGHVEESTRAFSNMALAGACLFIVWILDLVRVRIRSRRKAA</sequence>
<evidence type="ECO:0000313" key="2">
    <source>
        <dbReference type="EMBL" id="ENO14270.2"/>
    </source>
</evidence>
<reference evidence="2 3" key="1">
    <citation type="journal article" date="2013" name="Genome Announc.">
        <title>Genome Sequence of the Polycyclic Aromatic Hydrocarbon-Degrading Bacterium Strain Marinobacter nanhaiticus D15-8WT.</title>
        <authorList>
            <person name="Cui Z."/>
            <person name="Gao W."/>
            <person name="Li Q."/>
            <person name="Xu G."/>
            <person name="Zheng L."/>
        </authorList>
    </citation>
    <scope>NUCLEOTIDE SEQUENCE [LARGE SCALE GENOMIC DNA]</scope>
    <source>
        <strain evidence="2 3">D15-8W</strain>
    </source>
</reference>
<name>N6VVS0_9GAMM</name>
<dbReference type="PATRIC" id="fig|626887.3.peg.4559"/>
<evidence type="ECO:0000313" key="3">
    <source>
        <dbReference type="Proteomes" id="UP000013165"/>
    </source>
</evidence>
<keyword evidence="1" id="KW-1133">Transmembrane helix</keyword>
<comment type="caution">
    <text evidence="2">The sequence shown here is derived from an EMBL/GenBank/DDBJ whole genome shotgun (WGS) entry which is preliminary data.</text>
</comment>
<dbReference type="OrthoDB" id="6371116at2"/>
<evidence type="ECO:0000256" key="1">
    <source>
        <dbReference type="SAM" id="Phobius"/>
    </source>
</evidence>
<organism evidence="2 3">
    <name type="scientific">Marinobacter nanhaiticus D15-8W</name>
    <dbReference type="NCBI Taxonomy" id="626887"/>
    <lineage>
        <taxon>Bacteria</taxon>
        <taxon>Pseudomonadati</taxon>
        <taxon>Pseudomonadota</taxon>
        <taxon>Gammaproteobacteria</taxon>
        <taxon>Pseudomonadales</taxon>
        <taxon>Marinobacteraceae</taxon>
        <taxon>Marinobacter</taxon>
    </lineage>
</organism>
<proteinExistence type="predicted"/>
<dbReference type="STRING" id="626887.J057_22790"/>
<feature type="transmembrane region" description="Helical" evidence="1">
    <location>
        <begin position="86"/>
        <end position="106"/>
    </location>
</feature>
<accession>N6VVS0</accession>
<keyword evidence="1" id="KW-0812">Transmembrane</keyword>
<feature type="transmembrane region" description="Helical" evidence="1">
    <location>
        <begin position="6"/>
        <end position="27"/>
    </location>
</feature>
<protein>
    <submittedName>
        <fullName evidence="2">Uncharacterized protein</fullName>
    </submittedName>
</protein>